<dbReference type="Gene3D" id="1.20.140.10">
    <property type="entry name" value="Butyryl-CoA Dehydrogenase, subunit A, domain 3"/>
    <property type="match status" value="1"/>
</dbReference>
<dbReference type="Pfam" id="PF02771">
    <property type="entry name" value="Acyl-CoA_dh_N"/>
    <property type="match status" value="1"/>
</dbReference>
<dbReference type="InterPro" id="IPR009075">
    <property type="entry name" value="AcylCo_DH/oxidase_C"/>
</dbReference>
<reference evidence="10" key="1">
    <citation type="submission" date="2014-07" db="EMBL/GenBank/DDBJ databases">
        <authorList>
            <person name="Hornung V.Bastian."/>
        </authorList>
    </citation>
    <scope>NUCLEOTIDE SEQUENCE</scope>
    <source>
        <strain evidence="10">PCE-S</strain>
    </source>
</reference>
<dbReference type="Pfam" id="PF00441">
    <property type="entry name" value="Acyl-CoA_dh_1"/>
    <property type="match status" value="1"/>
</dbReference>
<dbReference type="InterPro" id="IPR036250">
    <property type="entry name" value="AcylCo_DH-like_C"/>
</dbReference>
<evidence type="ECO:0000256" key="2">
    <source>
        <dbReference type="ARBA" id="ARBA00009347"/>
    </source>
</evidence>
<dbReference type="PROSITE" id="PS00072">
    <property type="entry name" value="ACYL_COA_DH_1"/>
    <property type="match status" value="1"/>
</dbReference>
<feature type="domain" description="Acyl-CoA oxidase/dehydrogenase middle" evidence="8">
    <location>
        <begin position="121"/>
        <end position="215"/>
    </location>
</feature>
<evidence type="ECO:0000256" key="3">
    <source>
        <dbReference type="ARBA" id="ARBA00022630"/>
    </source>
</evidence>
<dbReference type="EMBL" id="LK996017">
    <property type="protein sequence ID" value="CDX03579.1"/>
    <property type="molecule type" value="Genomic_DNA"/>
</dbReference>
<evidence type="ECO:0000259" key="9">
    <source>
        <dbReference type="Pfam" id="PF02771"/>
    </source>
</evidence>
<dbReference type="InterPro" id="IPR006091">
    <property type="entry name" value="Acyl-CoA_Oxase/DH_mid-dom"/>
</dbReference>
<dbReference type="FunFam" id="2.40.110.10:FF:000002">
    <property type="entry name" value="Acyl-CoA dehydrogenase fadE12"/>
    <property type="match status" value="1"/>
</dbReference>
<dbReference type="Gene3D" id="2.40.110.10">
    <property type="entry name" value="Butyryl-CoA Dehydrogenase, subunit A, domain 2"/>
    <property type="match status" value="1"/>
</dbReference>
<dbReference type="SUPFAM" id="SSF47203">
    <property type="entry name" value="Acyl-CoA dehydrogenase C-terminal domain-like"/>
    <property type="match status" value="1"/>
</dbReference>
<name>A0A098B408_DESHA</name>
<evidence type="ECO:0000256" key="4">
    <source>
        <dbReference type="ARBA" id="ARBA00022827"/>
    </source>
</evidence>
<dbReference type="InterPro" id="IPR037069">
    <property type="entry name" value="AcylCoA_DH/ox_N_sf"/>
</dbReference>
<dbReference type="RefSeq" id="WP_144675883.1">
    <property type="nucleotide sequence ID" value="NZ_JAYFNZ010000015.1"/>
</dbReference>
<dbReference type="Gene3D" id="1.10.540.10">
    <property type="entry name" value="Acyl-CoA dehydrogenase/oxidase, N-terminal domain"/>
    <property type="match status" value="1"/>
</dbReference>
<dbReference type="PANTHER" id="PTHR43884:SF12">
    <property type="entry name" value="ISOVALERYL-COA DEHYDROGENASE, MITOCHONDRIAL-RELATED"/>
    <property type="match status" value="1"/>
</dbReference>
<evidence type="ECO:0000313" key="10">
    <source>
        <dbReference type="EMBL" id="CDX03579.1"/>
    </source>
</evidence>
<dbReference type="InterPro" id="IPR013786">
    <property type="entry name" value="AcylCoA_DH/ox_N"/>
</dbReference>
<accession>A0A098B408</accession>
<dbReference type="SUPFAM" id="SSF56645">
    <property type="entry name" value="Acyl-CoA dehydrogenase NM domain-like"/>
    <property type="match status" value="1"/>
</dbReference>
<feature type="domain" description="Acyl-CoA dehydrogenase/oxidase C-terminal" evidence="7">
    <location>
        <begin position="227"/>
        <end position="376"/>
    </location>
</feature>
<evidence type="ECO:0000259" key="8">
    <source>
        <dbReference type="Pfam" id="PF02770"/>
    </source>
</evidence>
<dbReference type="PROSITE" id="PS00073">
    <property type="entry name" value="ACYL_COA_DH_2"/>
    <property type="match status" value="1"/>
</dbReference>
<dbReference type="AlphaFoldDB" id="A0A098B408"/>
<dbReference type="PIRSF" id="PIRSF016578">
    <property type="entry name" value="HsaA"/>
    <property type="match status" value="1"/>
</dbReference>
<dbReference type="GO" id="GO:0050660">
    <property type="term" value="F:flavin adenine dinucleotide binding"/>
    <property type="evidence" value="ECO:0007669"/>
    <property type="project" value="InterPro"/>
</dbReference>
<evidence type="ECO:0000256" key="1">
    <source>
        <dbReference type="ARBA" id="ARBA00001974"/>
    </source>
</evidence>
<comment type="similarity">
    <text evidence="2 6">Belongs to the acyl-CoA dehydrogenase family.</text>
</comment>
<evidence type="ECO:0000256" key="5">
    <source>
        <dbReference type="ARBA" id="ARBA00023002"/>
    </source>
</evidence>
<sequence length="381" mass="42757">MDFRLTEEQELLIESLRQVLANEITESYLAECDENHVFPDKLADALMDNGFGLLGVPEEYGGTPCDVLTQIMVIEELARAGGPAYMFTNAMLIDDMLTFGNEEQKRITMAYAGRGRMAFSLGISEPQAGSDDSAIASTATRRNGKVYLNGHKTWISNAGEYPYCLFLTRDSQAPNPHKAISMWWVDMTKPGIKLQAVGKVGFKMSKFYELYLEDVEVEEKDLVGVEGEGFLQLMKNFEIERLAGVAASLGWAQGAFDDAVRYANQRVQFGKPIGNFQLIQKKITEMQIKLETVRSMLYKACWEKENGLSVQISSALCKYYVARAAQEVIDDAMQIFGGIGYTTETRIQRFWRDCRANRIGGGTDEIMVHIAGRAILKKYKK</sequence>
<dbReference type="InterPro" id="IPR009100">
    <property type="entry name" value="AcylCoA_DH/oxidase_NM_dom_sf"/>
</dbReference>
<dbReference type="Pfam" id="PF02770">
    <property type="entry name" value="Acyl-CoA_dh_M"/>
    <property type="match status" value="1"/>
</dbReference>
<comment type="cofactor">
    <cofactor evidence="1 6">
        <name>FAD</name>
        <dbReference type="ChEBI" id="CHEBI:57692"/>
    </cofactor>
</comment>
<evidence type="ECO:0000256" key="6">
    <source>
        <dbReference type="RuleBase" id="RU362125"/>
    </source>
</evidence>
<dbReference type="InterPro" id="IPR006089">
    <property type="entry name" value="Acyl-CoA_DH_CS"/>
</dbReference>
<dbReference type="GO" id="GO:0003995">
    <property type="term" value="F:acyl-CoA dehydrogenase activity"/>
    <property type="evidence" value="ECO:0007669"/>
    <property type="project" value="InterPro"/>
</dbReference>
<dbReference type="PANTHER" id="PTHR43884">
    <property type="entry name" value="ACYL-COA DEHYDROGENASE"/>
    <property type="match status" value="1"/>
</dbReference>
<gene>
    <name evidence="10" type="ORF">DPCES_3693</name>
</gene>
<protein>
    <submittedName>
        <fullName evidence="10">Crotonobetainyl-CoA dehydrogenase</fullName>
    </submittedName>
</protein>
<dbReference type="PATRIC" id="fig|49338.4.peg.3961"/>
<keyword evidence="5 6" id="KW-0560">Oxidoreductase</keyword>
<proteinExistence type="inferred from homology"/>
<keyword evidence="3 6" id="KW-0285">Flavoprotein</keyword>
<dbReference type="NCBIfam" id="NF008997">
    <property type="entry name" value="PRK12341.1"/>
    <property type="match status" value="1"/>
</dbReference>
<dbReference type="InterPro" id="IPR046373">
    <property type="entry name" value="Acyl-CoA_Oxase/DH_mid-dom_sf"/>
</dbReference>
<evidence type="ECO:0000259" key="7">
    <source>
        <dbReference type="Pfam" id="PF00441"/>
    </source>
</evidence>
<dbReference type="FunFam" id="1.20.140.10:FF:000001">
    <property type="entry name" value="Acyl-CoA dehydrogenase"/>
    <property type="match status" value="1"/>
</dbReference>
<organism evidence="10">
    <name type="scientific">Desulfitobacterium hafniense</name>
    <name type="common">Desulfitobacterium frappieri</name>
    <dbReference type="NCBI Taxonomy" id="49338"/>
    <lineage>
        <taxon>Bacteria</taxon>
        <taxon>Bacillati</taxon>
        <taxon>Bacillota</taxon>
        <taxon>Clostridia</taxon>
        <taxon>Eubacteriales</taxon>
        <taxon>Desulfitobacteriaceae</taxon>
        <taxon>Desulfitobacterium</taxon>
    </lineage>
</organism>
<keyword evidence="4 6" id="KW-0274">FAD</keyword>
<dbReference type="CDD" id="cd00567">
    <property type="entry name" value="ACAD"/>
    <property type="match status" value="1"/>
</dbReference>
<feature type="domain" description="Acyl-CoA dehydrogenase/oxidase N-terminal" evidence="9">
    <location>
        <begin position="6"/>
        <end position="106"/>
    </location>
</feature>